<reference evidence="8 9" key="1">
    <citation type="submission" date="2018-06" db="EMBL/GenBank/DDBJ databases">
        <authorList>
            <consortium name="Pathogen Informatics"/>
            <person name="Doyle S."/>
        </authorList>
    </citation>
    <scope>NUCLEOTIDE SEQUENCE [LARGE SCALE GENOMIC DNA]</scope>
    <source>
        <strain evidence="8 9">NCTC11370</strain>
    </source>
</reference>
<dbReference type="PRINTS" id="PR00344">
    <property type="entry name" value="BCTRLSENSOR"/>
</dbReference>
<dbReference type="CDD" id="cd00082">
    <property type="entry name" value="HisKA"/>
    <property type="match status" value="1"/>
</dbReference>
<evidence type="ECO:0000256" key="3">
    <source>
        <dbReference type="ARBA" id="ARBA00022553"/>
    </source>
</evidence>
<dbReference type="EC" id="2.7.13.3" evidence="2"/>
<dbReference type="InterPro" id="IPR036097">
    <property type="entry name" value="HisK_dim/P_sf"/>
</dbReference>
<dbReference type="InterPro" id="IPR003018">
    <property type="entry name" value="GAF"/>
</dbReference>
<keyword evidence="9" id="KW-1185">Reference proteome</keyword>
<dbReference type="Pfam" id="PF13185">
    <property type="entry name" value="GAF_2"/>
    <property type="match status" value="1"/>
</dbReference>
<dbReference type="STRING" id="1094715.GCA_000236165_03352"/>
<evidence type="ECO:0000256" key="2">
    <source>
        <dbReference type="ARBA" id="ARBA00012438"/>
    </source>
</evidence>
<dbReference type="Gene3D" id="1.10.287.130">
    <property type="match status" value="1"/>
</dbReference>
<dbReference type="GeneID" id="93294211"/>
<dbReference type="InterPro" id="IPR050736">
    <property type="entry name" value="Sensor_HK_Regulatory"/>
</dbReference>
<dbReference type="EMBL" id="UGGT01000004">
    <property type="protein sequence ID" value="STO91742.1"/>
    <property type="molecule type" value="Genomic_DNA"/>
</dbReference>
<evidence type="ECO:0000256" key="1">
    <source>
        <dbReference type="ARBA" id="ARBA00000085"/>
    </source>
</evidence>
<evidence type="ECO:0000313" key="9">
    <source>
        <dbReference type="Proteomes" id="UP000254554"/>
    </source>
</evidence>
<dbReference type="InterPro" id="IPR004358">
    <property type="entry name" value="Sig_transdc_His_kin-like_C"/>
</dbReference>
<dbReference type="Gene3D" id="3.30.565.10">
    <property type="entry name" value="Histidine kinase-like ATPase, C-terminal domain"/>
    <property type="match status" value="1"/>
</dbReference>
<evidence type="ECO:0000259" key="7">
    <source>
        <dbReference type="PROSITE" id="PS50109"/>
    </source>
</evidence>
<gene>
    <name evidence="8" type="primary">sasA</name>
    <name evidence="8" type="ORF">NCTC11370_03720</name>
</gene>
<keyword evidence="6" id="KW-0902">Two-component regulatory system</keyword>
<dbReference type="GO" id="GO:0000155">
    <property type="term" value="F:phosphorelay sensor kinase activity"/>
    <property type="evidence" value="ECO:0007669"/>
    <property type="project" value="InterPro"/>
</dbReference>
<dbReference type="RefSeq" id="WP_019350418.1">
    <property type="nucleotide sequence ID" value="NZ_UGGT01000004.1"/>
</dbReference>
<dbReference type="SMART" id="SM00387">
    <property type="entry name" value="HATPase_c"/>
    <property type="match status" value="1"/>
</dbReference>
<dbReference type="InterPro" id="IPR036890">
    <property type="entry name" value="HATPase_C_sf"/>
</dbReference>
<evidence type="ECO:0000256" key="4">
    <source>
        <dbReference type="ARBA" id="ARBA00022679"/>
    </source>
</evidence>
<dbReference type="SUPFAM" id="SSF55874">
    <property type="entry name" value="ATPase domain of HSP90 chaperone/DNA topoisomerase II/histidine kinase"/>
    <property type="match status" value="1"/>
</dbReference>
<dbReference type="InterPro" id="IPR029016">
    <property type="entry name" value="GAF-like_dom_sf"/>
</dbReference>
<evidence type="ECO:0000256" key="5">
    <source>
        <dbReference type="ARBA" id="ARBA00022777"/>
    </source>
</evidence>
<dbReference type="SMART" id="SM00388">
    <property type="entry name" value="HisKA"/>
    <property type="match status" value="1"/>
</dbReference>
<dbReference type="Gene3D" id="3.30.450.40">
    <property type="match status" value="1"/>
</dbReference>
<proteinExistence type="predicted"/>
<comment type="catalytic activity">
    <reaction evidence="1">
        <text>ATP + protein L-histidine = ADP + protein N-phospho-L-histidine.</text>
        <dbReference type="EC" id="2.7.13.3"/>
    </reaction>
</comment>
<feature type="domain" description="Histidine kinase" evidence="7">
    <location>
        <begin position="180"/>
        <end position="390"/>
    </location>
</feature>
<dbReference type="OrthoDB" id="8573961at2"/>
<dbReference type="PANTHER" id="PTHR43711">
    <property type="entry name" value="TWO-COMPONENT HISTIDINE KINASE"/>
    <property type="match status" value="1"/>
</dbReference>
<dbReference type="Proteomes" id="UP000254554">
    <property type="component" value="Unassembled WGS sequence"/>
</dbReference>
<name>A0A377IWB8_9GAMM</name>
<keyword evidence="4 8" id="KW-0808">Transferase</keyword>
<dbReference type="PROSITE" id="PS50109">
    <property type="entry name" value="HIS_KIN"/>
    <property type="match status" value="1"/>
</dbReference>
<dbReference type="Pfam" id="PF00512">
    <property type="entry name" value="HisKA"/>
    <property type="match status" value="1"/>
</dbReference>
<accession>A0A377IWB8</accession>
<dbReference type="Pfam" id="PF02518">
    <property type="entry name" value="HATPase_c"/>
    <property type="match status" value="1"/>
</dbReference>
<dbReference type="InterPro" id="IPR005467">
    <property type="entry name" value="His_kinase_dom"/>
</dbReference>
<dbReference type="SUPFAM" id="SSF55781">
    <property type="entry name" value="GAF domain-like"/>
    <property type="match status" value="1"/>
</dbReference>
<evidence type="ECO:0000256" key="6">
    <source>
        <dbReference type="ARBA" id="ARBA00023012"/>
    </source>
</evidence>
<sequence length="412" mass="46917">MINSQEEFFIIEQIFYGIIDIAIAIAEADFGTIQLLDDTTQHLKIVAQRGFPQYWLNYWEHVSRGEGSYGSALEQGERIIIEDIYHSSLFEGESLDIQLRAGVRAIQSTPLINPDGKVIGMFSTHYKIPHKPNKSLLIVFDILAKHAVDSIEQIKLQKILMKQKEELKEEVSIREEIILMLGHELKNPLTSSKITAQIGKMLIEQEKFEEIKFKKLFDTWVEQIETMEHLIETMLDTTAISEGWFFFNPQEIDLNELLMKITKRFGPLVTYKGTSVVGFWDSYRIEQIVINLITNGIKYGKGNPVNVTLIIVESETLKIIVQDFGIGIAPENRERIFKKFERVNHKSTISGMGLGLYIVNQIVTKLGGNINLDSQLGCGSTFTVTLPLHATLLKTSNNNTTRWSEVPPIKLF</sequence>
<dbReference type="PANTHER" id="PTHR43711:SF1">
    <property type="entry name" value="HISTIDINE KINASE 1"/>
    <property type="match status" value="1"/>
</dbReference>
<evidence type="ECO:0000313" key="8">
    <source>
        <dbReference type="EMBL" id="STO91742.1"/>
    </source>
</evidence>
<organism evidence="8 9">
    <name type="scientific">Fluoribacter dumoffii</name>
    <dbReference type="NCBI Taxonomy" id="463"/>
    <lineage>
        <taxon>Bacteria</taxon>
        <taxon>Pseudomonadati</taxon>
        <taxon>Pseudomonadota</taxon>
        <taxon>Gammaproteobacteria</taxon>
        <taxon>Legionellales</taxon>
        <taxon>Legionellaceae</taxon>
        <taxon>Fluoribacter</taxon>
    </lineage>
</organism>
<dbReference type="InterPro" id="IPR003594">
    <property type="entry name" value="HATPase_dom"/>
</dbReference>
<protein>
    <recommendedName>
        <fullName evidence="2">histidine kinase</fullName>
        <ecNumber evidence="2">2.7.13.3</ecNumber>
    </recommendedName>
</protein>
<dbReference type="InterPro" id="IPR003661">
    <property type="entry name" value="HisK_dim/P_dom"/>
</dbReference>
<dbReference type="AlphaFoldDB" id="A0A377IWB8"/>
<keyword evidence="5 8" id="KW-0418">Kinase</keyword>
<keyword evidence="3" id="KW-0597">Phosphoprotein</keyword>
<dbReference type="SUPFAM" id="SSF47384">
    <property type="entry name" value="Homodimeric domain of signal transducing histidine kinase"/>
    <property type="match status" value="1"/>
</dbReference>